<evidence type="ECO:0000313" key="7">
    <source>
        <dbReference type="EnsemblPlants" id="AET6Gv20210900.21"/>
    </source>
</evidence>
<reference evidence="8" key="2">
    <citation type="journal article" date="2017" name="Nat. Plants">
        <title>The Aegilops tauschii genome reveals multiple impacts of transposons.</title>
        <authorList>
            <person name="Zhao G."/>
            <person name="Zou C."/>
            <person name="Li K."/>
            <person name="Wang K."/>
            <person name="Li T."/>
            <person name="Gao L."/>
            <person name="Zhang X."/>
            <person name="Wang H."/>
            <person name="Yang Z."/>
            <person name="Liu X."/>
            <person name="Jiang W."/>
            <person name="Mao L."/>
            <person name="Kong X."/>
            <person name="Jiao Y."/>
            <person name="Jia J."/>
        </authorList>
    </citation>
    <scope>NUCLEOTIDE SEQUENCE [LARGE SCALE GENOMIC DNA]</scope>
    <source>
        <strain evidence="8">cv. AL8/78</strain>
    </source>
</reference>
<evidence type="ECO:0000313" key="8">
    <source>
        <dbReference type="Proteomes" id="UP000015105"/>
    </source>
</evidence>
<sequence>GVGDGMRSRAPCATLSTKSASLSNLGTVCRSAAPCISRRWSGTRSWLALHGDVPTRKSASCRPHVPDGAVKDIVVLTADDLQKVVASPGRGILAIDELSATCGKRLASIGLDNMEVNRQAYSPLQMARPLLAS</sequence>
<dbReference type="GO" id="GO:0004332">
    <property type="term" value="F:fructose-bisphosphate aldolase activity"/>
    <property type="evidence" value="ECO:0007669"/>
    <property type="project" value="UniProtKB-EC"/>
</dbReference>
<proteinExistence type="inferred from homology"/>
<name>A0A453N4E3_AEGTS</name>
<keyword evidence="6" id="KW-0456">Lyase</keyword>
<keyword evidence="5" id="KW-0324">Glycolysis</keyword>
<keyword evidence="8" id="KW-1185">Reference proteome</keyword>
<reference evidence="8" key="1">
    <citation type="journal article" date="2014" name="Science">
        <title>Ancient hybridizations among the ancestral genomes of bread wheat.</title>
        <authorList>
            <consortium name="International Wheat Genome Sequencing Consortium,"/>
            <person name="Marcussen T."/>
            <person name="Sandve S.R."/>
            <person name="Heier L."/>
            <person name="Spannagl M."/>
            <person name="Pfeifer M."/>
            <person name="Jakobsen K.S."/>
            <person name="Wulff B.B."/>
            <person name="Steuernagel B."/>
            <person name="Mayer K.F."/>
            <person name="Olsen O.A."/>
        </authorList>
    </citation>
    <scope>NUCLEOTIDE SEQUENCE [LARGE SCALE GENOMIC DNA]</scope>
    <source>
        <strain evidence="8">cv. AL8/78</strain>
    </source>
</reference>
<dbReference type="EnsemblPlants" id="AET6Gv20210900.21">
    <property type="protein sequence ID" value="AET6Gv20210900.21"/>
    <property type="gene ID" value="AET6Gv20210900"/>
</dbReference>
<dbReference type="InterPro" id="IPR013785">
    <property type="entry name" value="Aldolase_TIM"/>
</dbReference>
<evidence type="ECO:0000256" key="5">
    <source>
        <dbReference type="ARBA" id="ARBA00023152"/>
    </source>
</evidence>
<dbReference type="EC" id="4.1.2.13" evidence="4"/>
<dbReference type="Gene3D" id="3.20.20.70">
    <property type="entry name" value="Aldolase class I"/>
    <property type="match status" value="1"/>
</dbReference>
<evidence type="ECO:0000256" key="2">
    <source>
        <dbReference type="ARBA" id="ARBA00004714"/>
    </source>
</evidence>
<comment type="pathway">
    <text evidence="2">Carbohydrate degradation; glycolysis; D-glyceraldehyde 3-phosphate and glycerone phosphate from D-glucose: step 4/4.</text>
</comment>
<organism evidence="7 8">
    <name type="scientific">Aegilops tauschii subsp. strangulata</name>
    <name type="common">Goatgrass</name>
    <dbReference type="NCBI Taxonomy" id="200361"/>
    <lineage>
        <taxon>Eukaryota</taxon>
        <taxon>Viridiplantae</taxon>
        <taxon>Streptophyta</taxon>
        <taxon>Embryophyta</taxon>
        <taxon>Tracheophyta</taxon>
        <taxon>Spermatophyta</taxon>
        <taxon>Magnoliopsida</taxon>
        <taxon>Liliopsida</taxon>
        <taxon>Poales</taxon>
        <taxon>Poaceae</taxon>
        <taxon>BOP clade</taxon>
        <taxon>Pooideae</taxon>
        <taxon>Triticodae</taxon>
        <taxon>Triticeae</taxon>
        <taxon>Triticinae</taxon>
        <taxon>Aegilops</taxon>
    </lineage>
</organism>
<dbReference type="Pfam" id="PF00274">
    <property type="entry name" value="Glycolytic"/>
    <property type="match status" value="1"/>
</dbReference>
<accession>A0A453N4E3</accession>
<reference evidence="7" key="5">
    <citation type="journal article" date="2021" name="G3 (Bethesda)">
        <title>Aegilops tauschii genome assembly Aet v5.0 features greater sequence contiguity and improved annotation.</title>
        <authorList>
            <person name="Wang L."/>
            <person name="Zhu T."/>
            <person name="Rodriguez J.C."/>
            <person name="Deal K.R."/>
            <person name="Dubcovsky J."/>
            <person name="McGuire P.E."/>
            <person name="Lux T."/>
            <person name="Spannagl M."/>
            <person name="Mayer K.F.X."/>
            <person name="Baldrich P."/>
            <person name="Meyers B.C."/>
            <person name="Huo N."/>
            <person name="Gu Y.Q."/>
            <person name="Zhou H."/>
            <person name="Devos K.M."/>
            <person name="Bennetzen J.L."/>
            <person name="Unver T."/>
            <person name="Budak H."/>
            <person name="Gulick P.J."/>
            <person name="Galiba G."/>
            <person name="Kalapos B."/>
            <person name="Nelson D.R."/>
            <person name="Li P."/>
            <person name="You F.M."/>
            <person name="Luo M.C."/>
            <person name="Dvorak J."/>
        </authorList>
    </citation>
    <scope>NUCLEOTIDE SEQUENCE [LARGE SCALE GENOMIC DNA]</scope>
    <source>
        <strain evidence="7">cv. AL8/78</strain>
    </source>
</reference>
<dbReference type="Gramene" id="AET6Gv20210900.21">
    <property type="protein sequence ID" value="AET6Gv20210900.21"/>
    <property type="gene ID" value="AET6Gv20210900"/>
</dbReference>
<evidence type="ECO:0000256" key="6">
    <source>
        <dbReference type="ARBA" id="ARBA00023239"/>
    </source>
</evidence>
<dbReference type="UniPathway" id="UPA00109">
    <property type="reaction ID" value="UER00183"/>
</dbReference>
<evidence type="ECO:0000256" key="4">
    <source>
        <dbReference type="ARBA" id="ARBA00013068"/>
    </source>
</evidence>
<dbReference type="AlphaFoldDB" id="A0A453N4E3"/>
<dbReference type="Proteomes" id="UP000015105">
    <property type="component" value="Chromosome 6D"/>
</dbReference>
<dbReference type="SUPFAM" id="SSF51569">
    <property type="entry name" value="Aldolase"/>
    <property type="match status" value="1"/>
</dbReference>
<protein>
    <recommendedName>
        <fullName evidence="4">fructose-bisphosphate aldolase</fullName>
        <ecNumber evidence="4">4.1.2.13</ecNumber>
    </recommendedName>
</protein>
<dbReference type="GO" id="GO:0006096">
    <property type="term" value="P:glycolytic process"/>
    <property type="evidence" value="ECO:0007669"/>
    <property type="project" value="UniProtKB-UniPathway"/>
</dbReference>
<comment type="similarity">
    <text evidence="3">Belongs to the class I fructose-bisphosphate aldolase family.</text>
</comment>
<reference evidence="7" key="3">
    <citation type="journal article" date="2017" name="Nature">
        <title>Genome sequence of the progenitor of the wheat D genome Aegilops tauschii.</title>
        <authorList>
            <person name="Luo M.C."/>
            <person name="Gu Y.Q."/>
            <person name="Puiu D."/>
            <person name="Wang H."/>
            <person name="Twardziok S.O."/>
            <person name="Deal K.R."/>
            <person name="Huo N."/>
            <person name="Zhu T."/>
            <person name="Wang L."/>
            <person name="Wang Y."/>
            <person name="McGuire P.E."/>
            <person name="Liu S."/>
            <person name="Long H."/>
            <person name="Ramasamy R.K."/>
            <person name="Rodriguez J.C."/>
            <person name="Van S.L."/>
            <person name="Yuan L."/>
            <person name="Wang Z."/>
            <person name="Xia Z."/>
            <person name="Xiao L."/>
            <person name="Anderson O.D."/>
            <person name="Ouyang S."/>
            <person name="Liang Y."/>
            <person name="Zimin A.V."/>
            <person name="Pertea G."/>
            <person name="Qi P."/>
            <person name="Bennetzen J.L."/>
            <person name="Dai X."/>
            <person name="Dawson M.W."/>
            <person name="Muller H.G."/>
            <person name="Kugler K."/>
            <person name="Rivarola-Duarte L."/>
            <person name="Spannagl M."/>
            <person name="Mayer K.F.X."/>
            <person name="Lu F.H."/>
            <person name="Bevan M.W."/>
            <person name="Leroy P."/>
            <person name="Li P."/>
            <person name="You F.M."/>
            <person name="Sun Q."/>
            <person name="Liu Z."/>
            <person name="Lyons E."/>
            <person name="Wicker T."/>
            <person name="Salzberg S.L."/>
            <person name="Devos K.M."/>
            <person name="Dvorak J."/>
        </authorList>
    </citation>
    <scope>NUCLEOTIDE SEQUENCE [LARGE SCALE GENOMIC DNA]</scope>
    <source>
        <strain evidence="7">cv. AL8/78</strain>
    </source>
</reference>
<evidence type="ECO:0000256" key="1">
    <source>
        <dbReference type="ARBA" id="ARBA00000441"/>
    </source>
</evidence>
<dbReference type="InterPro" id="IPR000741">
    <property type="entry name" value="FBA_I"/>
</dbReference>
<evidence type="ECO:0000256" key="3">
    <source>
        <dbReference type="ARBA" id="ARBA00010387"/>
    </source>
</evidence>
<comment type="catalytic activity">
    <reaction evidence="1">
        <text>beta-D-fructose 1,6-bisphosphate = D-glyceraldehyde 3-phosphate + dihydroxyacetone phosphate</text>
        <dbReference type="Rhea" id="RHEA:14729"/>
        <dbReference type="ChEBI" id="CHEBI:32966"/>
        <dbReference type="ChEBI" id="CHEBI:57642"/>
        <dbReference type="ChEBI" id="CHEBI:59776"/>
        <dbReference type="EC" id="4.1.2.13"/>
    </reaction>
</comment>
<reference evidence="7" key="4">
    <citation type="submission" date="2019-03" db="UniProtKB">
        <authorList>
            <consortium name="EnsemblPlants"/>
        </authorList>
    </citation>
    <scope>IDENTIFICATION</scope>
</reference>